<feature type="binding site" evidence="9 12">
    <location>
        <begin position="250"/>
        <end position="253"/>
    </location>
    <ligand>
        <name>substrate</name>
    </ligand>
</feature>
<comment type="caution">
    <text evidence="16">The sequence shown here is derived from an EMBL/GenBank/DDBJ whole genome shotgun (WGS) entry which is preliminary data.</text>
</comment>
<feature type="active site" description="Phosphoserine intermediate" evidence="9 11">
    <location>
        <position position="61"/>
    </location>
</feature>
<evidence type="ECO:0000256" key="13">
    <source>
        <dbReference type="PIRSR" id="PIRSR001492-3"/>
    </source>
</evidence>
<comment type="similarity">
    <text evidence="4 9">Belongs to the BPG-independent phosphoglycerate mutase family.</text>
</comment>
<feature type="binding site" evidence="9 13">
    <location>
        <position position="450"/>
    </location>
    <ligand>
        <name>Mn(2+)</name>
        <dbReference type="ChEBI" id="CHEBI:29035"/>
        <label>1</label>
    </ligand>
</feature>
<evidence type="ECO:0000256" key="5">
    <source>
        <dbReference type="ARBA" id="ARBA00022723"/>
    </source>
</evidence>
<protein>
    <recommendedName>
        <fullName evidence="9 10">2,3-bisphosphoglycerate-independent phosphoglycerate mutase</fullName>
        <shortName evidence="9">BPG-independent PGAM</shortName>
        <shortName evidence="9">Phosphoglyceromutase</shortName>
        <shortName evidence="9">iPGM</shortName>
        <ecNumber evidence="9 10">5.4.2.12</ecNumber>
    </recommendedName>
</protein>
<keyword evidence="5 9" id="KW-0479">Metal-binding</keyword>
<dbReference type="PIRSF" id="PIRSF001492">
    <property type="entry name" value="IPGAM"/>
    <property type="match status" value="1"/>
</dbReference>
<evidence type="ECO:0000256" key="8">
    <source>
        <dbReference type="ARBA" id="ARBA00023235"/>
    </source>
</evidence>
<evidence type="ECO:0000256" key="10">
    <source>
        <dbReference type="NCBIfam" id="TIGR01307"/>
    </source>
</evidence>
<dbReference type="EC" id="5.4.2.12" evidence="9 10"/>
<evidence type="ECO:0000256" key="3">
    <source>
        <dbReference type="ARBA" id="ARBA00004798"/>
    </source>
</evidence>
<dbReference type="Gene3D" id="3.40.720.10">
    <property type="entry name" value="Alkaline Phosphatase, subunit A"/>
    <property type="match status" value="1"/>
</dbReference>
<keyword evidence="8 9" id="KW-0413">Isomerase</keyword>
<dbReference type="FunFam" id="3.40.1450.10:FF:000002">
    <property type="entry name" value="2,3-bisphosphoglycerate-independent phosphoglycerate mutase"/>
    <property type="match status" value="1"/>
</dbReference>
<dbReference type="Pfam" id="PF06415">
    <property type="entry name" value="iPGM_N"/>
    <property type="match status" value="1"/>
</dbReference>
<dbReference type="InterPro" id="IPR036646">
    <property type="entry name" value="PGAM_B_sf"/>
</dbReference>
<sequence length="520" mass="59185">MRKTIVLMILDGWGEGEKNESNPIYTANPKIINSLKYSYPCGLLQASGIAVGLPWNEEGNSEVCHLTLGAGRVIYQNFPRISLAIKNGSFFQNPVLKGAFSQAKKNNSFVHLIGLLAAPSAYVHSAQEHLLALIKFGKQEGVNYALHLFTDGRDSPPYSSLEIIKSLGEEVKNIASLSGRYYAMDRAKHWDRTEKAYRVLIGDSETIENYEEKIKAIHQRFNDEYVEPMLLGPLNRGIKDNDSIIFFNFREDRMRQIVEPFVNKSFSEFPIKQFKNLSIATMINYRNDFKVRVAFSPEEVKNPLAKVLADNSKIQLRLAETEKYAHVTYFFNNLVEKPFGNEFRILIPSRMDLKPDEHPEMRAEEITNRLISAIEEKAFDFILVNYANPDIIAHTGNYEATKKVVEIIDEVVDKVVKVVLGQNAVLILTSDHGNIERMFDPFTGEIETKHNNNPVLFYLIGKEFQRQKDKFQAEKEAKDVIGVLSDVAPTILELLGLKKPKEMTGQSLLGYLQLNDWMVK</sequence>
<feature type="binding site" evidence="9 12">
    <location>
        <position position="186"/>
    </location>
    <ligand>
        <name>substrate</name>
    </ligand>
</feature>
<dbReference type="GO" id="GO:0004619">
    <property type="term" value="F:phosphoglycerate mutase activity"/>
    <property type="evidence" value="ECO:0007669"/>
    <property type="project" value="UniProtKB-UniRule"/>
</dbReference>
<feature type="binding site" evidence="9 13">
    <location>
        <position position="61"/>
    </location>
    <ligand>
        <name>Mn(2+)</name>
        <dbReference type="ChEBI" id="CHEBI:29035"/>
        <label>2</label>
    </ligand>
</feature>
<comment type="function">
    <text evidence="2 9">Catalyzes the interconversion of 2-phosphoglycerate and 3-phosphoglycerate.</text>
</comment>
<comment type="catalytic activity">
    <reaction evidence="1 9">
        <text>(2R)-2-phosphoglycerate = (2R)-3-phosphoglycerate</text>
        <dbReference type="Rhea" id="RHEA:15901"/>
        <dbReference type="ChEBI" id="CHEBI:58272"/>
        <dbReference type="ChEBI" id="CHEBI:58289"/>
        <dbReference type="EC" id="5.4.2.12"/>
    </reaction>
</comment>
<feature type="binding site" evidence="9 12">
    <location>
        <begin position="153"/>
        <end position="154"/>
    </location>
    <ligand>
        <name>substrate</name>
    </ligand>
</feature>
<dbReference type="PANTHER" id="PTHR31637:SF0">
    <property type="entry name" value="2,3-BISPHOSPHOGLYCERATE-INDEPENDENT PHOSPHOGLYCERATE MUTASE"/>
    <property type="match status" value="1"/>
</dbReference>
<feature type="binding site" evidence="9 13">
    <location>
        <position position="431"/>
    </location>
    <ligand>
        <name>Mn(2+)</name>
        <dbReference type="ChEBI" id="CHEBI:29035"/>
        <label>2</label>
    </ligand>
</feature>
<dbReference type="PANTHER" id="PTHR31637">
    <property type="entry name" value="2,3-BISPHOSPHOGLYCERATE-INDEPENDENT PHOSPHOGLYCERATE MUTASE"/>
    <property type="match status" value="1"/>
</dbReference>
<dbReference type="SUPFAM" id="SSF64158">
    <property type="entry name" value="2,3-Bisphosphoglycerate-independent phosphoglycerate mutase, substrate-binding domain"/>
    <property type="match status" value="1"/>
</dbReference>
<dbReference type="EMBL" id="PEVH01000037">
    <property type="protein sequence ID" value="PIU99171.1"/>
    <property type="molecule type" value="Genomic_DNA"/>
</dbReference>
<evidence type="ECO:0000256" key="12">
    <source>
        <dbReference type="PIRSR" id="PIRSR001492-2"/>
    </source>
</evidence>
<evidence type="ECO:0000256" key="1">
    <source>
        <dbReference type="ARBA" id="ARBA00000370"/>
    </source>
</evidence>
<comment type="pathway">
    <text evidence="3 9">Carbohydrate degradation; glycolysis; pyruvate from D-glyceraldehyde 3-phosphate: step 3/5.</text>
</comment>
<comment type="cofactor">
    <cofactor evidence="9">
        <name>Mn(2+)</name>
        <dbReference type="ChEBI" id="CHEBI:29035"/>
    </cofactor>
    <text evidence="9">Binds 2 manganese ions per subunit.</text>
</comment>
<organism evidence="16 17">
    <name type="scientific">Candidatus Wolfebacteria bacterium CG03_land_8_20_14_0_80_36_15</name>
    <dbReference type="NCBI Taxonomy" id="1975067"/>
    <lineage>
        <taxon>Bacteria</taxon>
        <taxon>Candidatus Wolfeibacteriota</taxon>
    </lineage>
</organism>
<dbReference type="GO" id="GO:0030145">
    <property type="term" value="F:manganese ion binding"/>
    <property type="evidence" value="ECO:0007669"/>
    <property type="project" value="UniProtKB-UniRule"/>
</dbReference>
<feature type="binding site" evidence="9 13">
    <location>
        <position position="11"/>
    </location>
    <ligand>
        <name>Mn(2+)</name>
        <dbReference type="ChEBI" id="CHEBI:29035"/>
        <label>2</label>
    </ligand>
</feature>
<evidence type="ECO:0000256" key="4">
    <source>
        <dbReference type="ARBA" id="ARBA00008819"/>
    </source>
</evidence>
<dbReference type="NCBIfam" id="TIGR01307">
    <property type="entry name" value="pgm_bpd_ind"/>
    <property type="match status" value="1"/>
</dbReference>
<dbReference type="CDD" id="cd16010">
    <property type="entry name" value="iPGM"/>
    <property type="match status" value="1"/>
</dbReference>
<feature type="binding site" evidence="9 13">
    <location>
        <position position="432"/>
    </location>
    <ligand>
        <name>Mn(2+)</name>
        <dbReference type="ChEBI" id="CHEBI:29035"/>
        <label>2</label>
    </ligand>
</feature>
<comment type="subunit">
    <text evidence="9">Monomer.</text>
</comment>
<evidence type="ECO:0000259" key="14">
    <source>
        <dbReference type="Pfam" id="PF01676"/>
    </source>
</evidence>
<dbReference type="Pfam" id="PF01676">
    <property type="entry name" value="Metalloenzyme"/>
    <property type="match status" value="1"/>
</dbReference>
<name>A0A2M7B7T1_9BACT</name>
<evidence type="ECO:0000259" key="15">
    <source>
        <dbReference type="Pfam" id="PF06415"/>
    </source>
</evidence>
<dbReference type="SUPFAM" id="SSF53649">
    <property type="entry name" value="Alkaline phosphatase-like"/>
    <property type="match status" value="1"/>
</dbReference>
<keyword evidence="7 9" id="KW-0464">Manganese</keyword>
<evidence type="ECO:0000313" key="17">
    <source>
        <dbReference type="Proteomes" id="UP000230131"/>
    </source>
</evidence>
<dbReference type="Proteomes" id="UP000230131">
    <property type="component" value="Unassembled WGS sequence"/>
</dbReference>
<feature type="binding site" evidence="9 13">
    <location>
        <position position="394"/>
    </location>
    <ligand>
        <name>Mn(2+)</name>
        <dbReference type="ChEBI" id="CHEBI:29035"/>
        <label>1</label>
    </ligand>
</feature>
<dbReference type="InterPro" id="IPR011258">
    <property type="entry name" value="BPG-indep_PGM_N"/>
</dbReference>
<feature type="domain" description="Metalloenzyme" evidence="14">
    <location>
        <begin position="3"/>
        <end position="499"/>
    </location>
</feature>
<feature type="domain" description="BPG-independent PGAM N-terminal" evidence="15">
    <location>
        <begin position="81"/>
        <end position="286"/>
    </location>
</feature>
<evidence type="ECO:0000256" key="2">
    <source>
        <dbReference type="ARBA" id="ARBA00002315"/>
    </source>
</evidence>
<evidence type="ECO:0000313" key="16">
    <source>
        <dbReference type="EMBL" id="PIU99171.1"/>
    </source>
</evidence>
<evidence type="ECO:0000256" key="11">
    <source>
        <dbReference type="PIRSR" id="PIRSR001492-1"/>
    </source>
</evidence>
<dbReference type="InterPro" id="IPR005995">
    <property type="entry name" value="Pgm_bpd_ind"/>
</dbReference>
<feature type="binding site" evidence="9 12">
    <location>
        <position position="124"/>
    </location>
    <ligand>
        <name>substrate</name>
    </ligand>
</feature>
<reference evidence="17" key="1">
    <citation type="submission" date="2017-09" db="EMBL/GenBank/DDBJ databases">
        <title>Depth-based differentiation of microbial function through sediment-hosted aquifers and enrichment of novel symbionts in the deep terrestrial subsurface.</title>
        <authorList>
            <person name="Probst A.J."/>
            <person name="Ladd B."/>
            <person name="Jarett J.K."/>
            <person name="Geller-Mcgrath D.E."/>
            <person name="Sieber C.M.K."/>
            <person name="Emerson J.B."/>
            <person name="Anantharaman K."/>
            <person name="Thomas B.C."/>
            <person name="Malmstrom R."/>
            <person name="Stieglmeier M."/>
            <person name="Klingl A."/>
            <person name="Woyke T."/>
            <person name="Ryan C.M."/>
            <person name="Banfield J.F."/>
        </authorList>
    </citation>
    <scope>NUCLEOTIDE SEQUENCE [LARGE SCALE GENOMIC DNA]</scope>
</reference>
<evidence type="ECO:0000256" key="7">
    <source>
        <dbReference type="ARBA" id="ARBA00023211"/>
    </source>
</evidence>
<dbReference type="InterPro" id="IPR006124">
    <property type="entry name" value="Metalloenzyme"/>
</dbReference>
<feature type="binding site" evidence="9 13">
    <location>
        <position position="390"/>
    </location>
    <ligand>
        <name>Mn(2+)</name>
        <dbReference type="ChEBI" id="CHEBI:29035"/>
        <label>1</label>
    </ligand>
</feature>
<proteinExistence type="inferred from homology"/>
<dbReference type="HAMAP" id="MF_01038">
    <property type="entry name" value="GpmI"/>
    <property type="match status" value="1"/>
</dbReference>
<dbReference type="GO" id="GO:0006007">
    <property type="term" value="P:glucose catabolic process"/>
    <property type="evidence" value="ECO:0007669"/>
    <property type="project" value="InterPro"/>
</dbReference>
<dbReference type="AlphaFoldDB" id="A0A2M7B7T1"/>
<dbReference type="Gene3D" id="3.40.1450.10">
    <property type="entry name" value="BPG-independent phosphoglycerate mutase, domain B"/>
    <property type="match status" value="1"/>
</dbReference>
<dbReference type="UniPathway" id="UPA00109">
    <property type="reaction ID" value="UER00186"/>
</dbReference>
<dbReference type="GO" id="GO:0005737">
    <property type="term" value="C:cytoplasm"/>
    <property type="evidence" value="ECO:0007669"/>
    <property type="project" value="InterPro"/>
</dbReference>
<feature type="binding site" evidence="9 12">
    <location>
        <position position="323"/>
    </location>
    <ligand>
        <name>substrate</name>
    </ligand>
</feature>
<keyword evidence="6 9" id="KW-0324">Glycolysis</keyword>
<gene>
    <name evidence="9" type="primary">gpmI</name>
    <name evidence="16" type="ORF">COS59_01215</name>
</gene>
<accession>A0A2M7B7T1</accession>
<dbReference type="GO" id="GO:0006096">
    <property type="term" value="P:glycolytic process"/>
    <property type="evidence" value="ECO:0007669"/>
    <property type="project" value="UniProtKB-UniRule"/>
</dbReference>
<feature type="binding site" evidence="9 12">
    <location>
        <position position="180"/>
    </location>
    <ligand>
        <name>substrate</name>
    </ligand>
</feature>
<evidence type="ECO:0000256" key="9">
    <source>
        <dbReference type="HAMAP-Rule" id="MF_01038"/>
    </source>
</evidence>
<dbReference type="InterPro" id="IPR017850">
    <property type="entry name" value="Alkaline_phosphatase_core_sf"/>
</dbReference>
<evidence type="ECO:0000256" key="6">
    <source>
        <dbReference type="ARBA" id="ARBA00023152"/>
    </source>
</evidence>